<gene>
    <name evidence="3" type="ORF">GJ698_02380</name>
</gene>
<reference evidence="3 4" key="1">
    <citation type="submission" date="2019-11" db="EMBL/GenBank/DDBJ databases">
        <title>Novel species isolated from a subtropical stream in China.</title>
        <authorList>
            <person name="Lu H."/>
        </authorList>
    </citation>
    <scope>NUCLEOTIDE SEQUENCE [LARGE SCALE GENOMIC DNA]</scope>
    <source>
        <strain evidence="3 4">FT26W</strain>
    </source>
</reference>
<evidence type="ECO:0000313" key="3">
    <source>
        <dbReference type="EMBL" id="MRW82937.1"/>
    </source>
</evidence>
<dbReference type="Pfam" id="PF14020">
    <property type="entry name" value="DUF4236"/>
    <property type="match status" value="1"/>
</dbReference>
<name>A0A844CQD5_9BURK</name>
<proteinExistence type="predicted"/>
<dbReference type="EMBL" id="WKJL01000001">
    <property type="protein sequence ID" value="MRW82937.1"/>
    <property type="molecule type" value="Genomic_DNA"/>
</dbReference>
<feature type="compositionally biased region" description="Basic and acidic residues" evidence="1">
    <location>
        <begin position="70"/>
        <end position="79"/>
    </location>
</feature>
<dbReference type="InterPro" id="IPR025330">
    <property type="entry name" value="DUF4236"/>
</dbReference>
<protein>
    <submittedName>
        <fullName evidence="3">DUF4236 domain-containing protein</fullName>
    </submittedName>
</protein>
<sequence length="106" mass="11264">MGFRFRRTIKILPGVKVNISKSGFSTSIGGPGATVNIKRGRKTKTTLGVPGTGISHTSYSGEGASRARQSKTENVRDCDQPQTNWRDVIVGIGFLVLIGVIAKACS</sequence>
<organism evidence="3 4">
    <name type="scientific">Duganella aquatilis</name>
    <dbReference type="NCBI Taxonomy" id="2666082"/>
    <lineage>
        <taxon>Bacteria</taxon>
        <taxon>Pseudomonadati</taxon>
        <taxon>Pseudomonadota</taxon>
        <taxon>Betaproteobacteria</taxon>
        <taxon>Burkholderiales</taxon>
        <taxon>Oxalobacteraceae</taxon>
        <taxon>Telluria group</taxon>
        <taxon>Duganella</taxon>
    </lineage>
</organism>
<dbReference type="RefSeq" id="WP_371865105.1">
    <property type="nucleotide sequence ID" value="NZ_WKJL01000001.1"/>
</dbReference>
<accession>A0A844CQD5</accession>
<dbReference type="AlphaFoldDB" id="A0A844CQD5"/>
<feature type="region of interest" description="Disordered" evidence="1">
    <location>
        <begin position="44"/>
        <end position="79"/>
    </location>
</feature>
<dbReference type="Proteomes" id="UP000439986">
    <property type="component" value="Unassembled WGS sequence"/>
</dbReference>
<evidence type="ECO:0000256" key="1">
    <source>
        <dbReference type="SAM" id="MobiDB-lite"/>
    </source>
</evidence>
<evidence type="ECO:0000313" key="4">
    <source>
        <dbReference type="Proteomes" id="UP000439986"/>
    </source>
</evidence>
<evidence type="ECO:0000259" key="2">
    <source>
        <dbReference type="Pfam" id="PF14020"/>
    </source>
</evidence>
<keyword evidence="4" id="KW-1185">Reference proteome</keyword>
<feature type="domain" description="DUF4236" evidence="2">
    <location>
        <begin position="3"/>
        <end position="56"/>
    </location>
</feature>
<comment type="caution">
    <text evidence="3">The sequence shown here is derived from an EMBL/GenBank/DDBJ whole genome shotgun (WGS) entry which is preliminary data.</text>
</comment>